<dbReference type="Gene3D" id="2.60.300.12">
    <property type="entry name" value="HesB-like domain"/>
    <property type="match status" value="1"/>
</dbReference>
<gene>
    <name evidence="2" type="ORF">SAMN04487820_11328</name>
</gene>
<dbReference type="InterPro" id="IPR035903">
    <property type="entry name" value="HesB-like_dom_sf"/>
</dbReference>
<feature type="compositionally biased region" description="Low complexity" evidence="1">
    <location>
        <begin position="30"/>
        <end position="48"/>
    </location>
</feature>
<evidence type="ECO:0000256" key="1">
    <source>
        <dbReference type="SAM" id="MobiDB-lite"/>
    </source>
</evidence>
<name>A0A1G9EVG0_ACTMZ</name>
<reference evidence="3" key="1">
    <citation type="submission" date="2016-10" db="EMBL/GenBank/DDBJ databases">
        <authorList>
            <person name="Varghese N."/>
            <person name="Submissions S."/>
        </authorList>
    </citation>
    <scope>NUCLEOTIDE SEQUENCE [LARGE SCALE GENOMIC DNA]</scope>
    <source>
        <strain evidence="3">DSM 45460</strain>
    </source>
</reference>
<protein>
    <submittedName>
        <fullName evidence="2">Fe-S cluster assembly iron-binding protein IscA</fullName>
    </submittedName>
</protein>
<accession>A0A1G9EVG0</accession>
<sequence>MLTISENAAEVIKLILVGGESPEGAGLRISSSEGEASAESLEAAVANAPEDSDQVVEQSGVRVFLDEQAATVLGDKTLDAERDDNGELGLTVSE</sequence>
<dbReference type="RefSeq" id="WP_092631663.1">
    <property type="nucleotide sequence ID" value="NZ_FNFM01000013.1"/>
</dbReference>
<proteinExistence type="predicted"/>
<evidence type="ECO:0000313" key="3">
    <source>
        <dbReference type="Proteomes" id="UP000199213"/>
    </source>
</evidence>
<dbReference type="EMBL" id="FNFM01000013">
    <property type="protein sequence ID" value="SDK80073.1"/>
    <property type="molecule type" value="Genomic_DNA"/>
</dbReference>
<feature type="region of interest" description="Disordered" evidence="1">
    <location>
        <begin position="21"/>
        <end position="52"/>
    </location>
</feature>
<evidence type="ECO:0000313" key="2">
    <source>
        <dbReference type="EMBL" id="SDK80073.1"/>
    </source>
</evidence>
<dbReference type="SUPFAM" id="SSF89360">
    <property type="entry name" value="HesB-like domain"/>
    <property type="match status" value="1"/>
</dbReference>
<dbReference type="OrthoDB" id="4868950at2"/>
<organism evidence="2 3">
    <name type="scientific">Actinopolyspora mzabensis</name>
    <dbReference type="NCBI Taxonomy" id="995066"/>
    <lineage>
        <taxon>Bacteria</taxon>
        <taxon>Bacillati</taxon>
        <taxon>Actinomycetota</taxon>
        <taxon>Actinomycetes</taxon>
        <taxon>Actinopolysporales</taxon>
        <taxon>Actinopolysporaceae</taxon>
        <taxon>Actinopolyspora</taxon>
    </lineage>
</organism>
<dbReference type="AlphaFoldDB" id="A0A1G9EVG0"/>
<dbReference type="Proteomes" id="UP000199213">
    <property type="component" value="Unassembled WGS sequence"/>
</dbReference>
<keyword evidence="3" id="KW-1185">Reference proteome</keyword>